<feature type="transmembrane region" description="Helical" evidence="1">
    <location>
        <begin position="138"/>
        <end position="159"/>
    </location>
</feature>
<reference evidence="2" key="1">
    <citation type="submission" date="2023-03" db="EMBL/GenBank/DDBJ databases">
        <title>Emydomyces testavorans Genome Sequence.</title>
        <authorList>
            <person name="Hoyer L."/>
        </authorList>
    </citation>
    <scope>NUCLEOTIDE SEQUENCE</scope>
    <source>
        <strain evidence="2">16-2883</strain>
    </source>
</reference>
<sequence length="203" mass="23092">MPTPDPAQYAIVIAKPHLFAVVIVLLVVAIILYASAAVIRWKYNRLKEREFAFMLGGFLFYIAYEAILLRAIPVAYRLSYVQDGLAPVYPTIFQDALAYIKLMSTLSVLFWCLLWGVKLSLLMLYRRLMIGLPLQLRAWMVVFVYTIIMFLFCIISTMLSCGGINNVKDQMTYACLRPKDNLTRNISFYGGFAADVSTDLLSE</sequence>
<keyword evidence="1" id="KW-0812">Transmembrane</keyword>
<feature type="transmembrane region" description="Helical" evidence="1">
    <location>
        <begin position="51"/>
        <end position="76"/>
    </location>
</feature>
<keyword evidence="1" id="KW-0472">Membrane</keyword>
<evidence type="ECO:0000256" key="1">
    <source>
        <dbReference type="SAM" id="Phobius"/>
    </source>
</evidence>
<protein>
    <submittedName>
        <fullName evidence="2">Uncharacterized protein</fullName>
    </submittedName>
</protein>
<proteinExistence type="predicted"/>
<feature type="transmembrane region" description="Helical" evidence="1">
    <location>
        <begin position="96"/>
        <end position="117"/>
    </location>
</feature>
<dbReference type="EMBL" id="CP120631">
    <property type="protein sequence ID" value="WEW61921.1"/>
    <property type="molecule type" value="Genomic_DNA"/>
</dbReference>
<keyword evidence="1" id="KW-1133">Transmembrane helix</keyword>
<evidence type="ECO:0000313" key="3">
    <source>
        <dbReference type="Proteomes" id="UP001219355"/>
    </source>
</evidence>
<accession>A0AAF0DN70</accession>
<name>A0AAF0DN70_9EURO</name>
<gene>
    <name evidence="2" type="ORF">PRK78_007421</name>
</gene>
<dbReference type="Proteomes" id="UP001219355">
    <property type="component" value="Chromosome 5"/>
</dbReference>
<dbReference type="AlphaFoldDB" id="A0AAF0DN70"/>
<keyword evidence="3" id="KW-1185">Reference proteome</keyword>
<feature type="transmembrane region" description="Helical" evidence="1">
    <location>
        <begin position="18"/>
        <end position="39"/>
    </location>
</feature>
<organism evidence="2 3">
    <name type="scientific">Emydomyces testavorans</name>
    <dbReference type="NCBI Taxonomy" id="2070801"/>
    <lineage>
        <taxon>Eukaryota</taxon>
        <taxon>Fungi</taxon>
        <taxon>Dikarya</taxon>
        <taxon>Ascomycota</taxon>
        <taxon>Pezizomycotina</taxon>
        <taxon>Eurotiomycetes</taxon>
        <taxon>Eurotiomycetidae</taxon>
        <taxon>Onygenales</taxon>
        <taxon>Nannizziopsiaceae</taxon>
        <taxon>Emydomyces</taxon>
    </lineage>
</organism>
<evidence type="ECO:0000313" key="2">
    <source>
        <dbReference type="EMBL" id="WEW61921.1"/>
    </source>
</evidence>